<evidence type="ECO:0000256" key="2">
    <source>
        <dbReference type="ARBA" id="ARBA00022692"/>
    </source>
</evidence>
<organism evidence="6 7">
    <name type="scientific">Rhamnella rubrinervis</name>
    <dbReference type="NCBI Taxonomy" id="2594499"/>
    <lineage>
        <taxon>Eukaryota</taxon>
        <taxon>Viridiplantae</taxon>
        <taxon>Streptophyta</taxon>
        <taxon>Embryophyta</taxon>
        <taxon>Tracheophyta</taxon>
        <taxon>Spermatophyta</taxon>
        <taxon>Magnoliopsida</taxon>
        <taxon>eudicotyledons</taxon>
        <taxon>Gunneridae</taxon>
        <taxon>Pentapetalae</taxon>
        <taxon>rosids</taxon>
        <taxon>fabids</taxon>
        <taxon>Rosales</taxon>
        <taxon>Rhamnaceae</taxon>
        <taxon>rhamnoid group</taxon>
        <taxon>Rhamneae</taxon>
        <taxon>Rhamnella</taxon>
    </lineage>
</organism>
<sequence>MPPDQVPYSRSLVIPLVVPSSATPVSPEAKLKLSLSYKYFRGIKKMKFTKKKLIPYLVLILSTISILRFLRISITTYSSPPLPALPPIEETCSSPSSVCSKTPIHAPEYSTYSLIKTSSNANNQLTEKEFQLLSKLITHRAPCNLLVFGLEPQYLLLSSINAGGTTIFLDDDAEKVSTIKTNTNTSRIYKVEHQIPAKDAYRLLKHARKSKACLPTSGHLQESKCRLALKNLPQQVYELKWDVVVVDGPIGNAPEAPGRMAAIYTASMIARKGNETDVVVHDVDRMVEKWFSWEFLCDENLVSSKGRFWNFRIRGQSNSTSFCPANYYVQ</sequence>
<dbReference type="Pfam" id="PF21729">
    <property type="entry name" value="IRX15_IRX15L_GXM"/>
    <property type="match status" value="1"/>
</dbReference>
<accession>A0A8K0DT28</accession>
<dbReference type="EMBL" id="VOIH02000009">
    <property type="protein sequence ID" value="KAF3436892.1"/>
    <property type="molecule type" value="Genomic_DNA"/>
</dbReference>
<dbReference type="Proteomes" id="UP000796880">
    <property type="component" value="Unassembled WGS sequence"/>
</dbReference>
<evidence type="ECO:0008006" key="8">
    <source>
        <dbReference type="Google" id="ProtNLM"/>
    </source>
</evidence>
<gene>
    <name evidence="6" type="ORF">FNV43_RR19645</name>
</gene>
<protein>
    <recommendedName>
        <fullName evidence="8">Polysaccharide biosynthesis domain-containing protein</fullName>
    </recommendedName>
</protein>
<dbReference type="PANTHER" id="PTHR31444">
    <property type="entry name" value="OS11G0490100 PROTEIN"/>
    <property type="match status" value="1"/>
</dbReference>
<dbReference type="GO" id="GO:0045492">
    <property type="term" value="P:xylan biosynthetic process"/>
    <property type="evidence" value="ECO:0007669"/>
    <property type="project" value="InterPro"/>
</dbReference>
<keyword evidence="2 5" id="KW-0812">Transmembrane</keyword>
<evidence type="ECO:0000313" key="6">
    <source>
        <dbReference type="EMBL" id="KAF3436892.1"/>
    </source>
</evidence>
<evidence type="ECO:0000256" key="1">
    <source>
        <dbReference type="ARBA" id="ARBA00004194"/>
    </source>
</evidence>
<reference evidence="6" key="1">
    <citation type="submission" date="2020-03" db="EMBL/GenBank/DDBJ databases">
        <title>A high-quality chromosome-level genome assembly of a woody plant with both climbing and erect habits, Rhamnella rubrinervis.</title>
        <authorList>
            <person name="Lu Z."/>
            <person name="Yang Y."/>
            <person name="Zhu X."/>
            <person name="Sun Y."/>
        </authorList>
    </citation>
    <scope>NUCLEOTIDE SEQUENCE</scope>
    <source>
        <strain evidence="6">BYM</strain>
        <tissue evidence="6">Leaf</tissue>
    </source>
</reference>
<evidence type="ECO:0000256" key="5">
    <source>
        <dbReference type="SAM" id="Phobius"/>
    </source>
</evidence>
<keyword evidence="3 5" id="KW-1133">Transmembrane helix</keyword>
<name>A0A8K0DT28_9ROSA</name>
<feature type="transmembrane region" description="Helical" evidence="5">
    <location>
        <begin position="53"/>
        <end position="70"/>
    </location>
</feature>
<dbReference type="GO" id="GO:0000139">
    <property type="term" value="C:Golgi membrane"/>
    <property type="evidence" value="ECO:0007669"/>
    <property type="project" value="UniProtKB-SubCell"/>
</dbReference>
<proteinExistence type="predicted"/>
<dbReference type="AlphaFoldDB" id="A0A8K0DT28"/>
<evidence type="ECO:0000256" key="3">
    <source>
        <dbReference type="ARBA" id="ARBA00022989"/>
    </source>
</evidence>
<keyword evidence="4 5" id="KW-0472">Membrane</keyword>
<comment type="caution">
    <text evidence="6">The sequence shown here is derived from an EMBL/GenBank/DDBJ whole genome shotgun (WGS) entry which is preliminary data.</text>
</comment>
<evidence type="ECO:0000313" key="7">
    <source>
        <dbReference type="Proteomes" id="UP000796880"/>
    </source>
</evidence>
<evidence type="ECO:0000256" key="4">
    <source>
        <dbReference type="ARBA" id="ARBA00023136"/>
    </source>
</evidence>
<dbReference type="InterPro" id="IPR006514">
    <property type="entry name" value="IRX15/GXM/AGM"/>
</dbReference>
<dbReference type="OrthoDB" id="1896682at2759"/>
<keyword evidence="7" id="KW-1185">Reference proteome</keyword>
<dbReference type="NCBIfam" id="TIGR01627">
    <property type="entry name" value="A_thal_3515"/>
    <property type="match status" value="1"/>
</dbReference>
<comment type="subcellular location">
    <subcellularLocation>
        <location evidence="1">Golgi apparatus membrane</location>
        <topology evidence="1">Single-pass membrane protein</topology>
    </subcellularLocation>
</comment>